<keyword evidence="2" id="KW-1185">Reference proteome</keyword>
<evidence type="ECO:0000313" key="2">
    <source>
        <dbReference type="Proteomes" id="UP000594638"/>
    </source>
</evidence>
<dbReference type="AlphaFoldDB" id="A0A8S0U4U7"/>
<dbReference type="Gramene" id="OE9A040344T1">
    <property type="protein sequence ID" value="OE9A040344C1"/>
    <property type="gene ID" value="OE9A040344"/>
</dbReference>
<evidence type="ECO:0000313" key="1">
    <source>
        <dbReference type="EMBL" id="CAA3012329.1"/>
    </source>
</evidence>
<name>A0A8S0U4U7_OLEEU</name>
<sequence>MDNPLTWPVKIMAANSMYQIDRTILLARGNKEIDEGLFDHLSVMIVDILAASHTNLPQVITMKCHHNSQKKRQKSVHKAALFLGETKEILKILQQREIPSLDPDEATYIDEWRTFIEEDNGNSMASISSIGSETQQSNEEHVAIELYS</sequence>
<dbReference type="EMBL" id="CACTIH010007395">
    <property type="protein sequence ID" value="CAA3012329.1"/>
    <property type="molecule type" value="Genomic_DNA"/>
</dbReference>
<gene>
    <name evidence="1" type="ORF">OLEA9_A040344</name>
</gene>
<dbReference type="OrthoDB" id="1915303at2759"/>
<dbReference type="PANTHER" id="PTHR35307">
    <property type="entry name" value="PROTEIN, PUTATIVE-RELATED"/>
    <property type="match status" value="1"/>
</dbReference>
<accession>A0A8S0U4U7</accession>
<dbReference type="PANTHER" id="PTHR35307:SF3">
    <property type="entry name" value="DUF4220 DOMAIN-CONTAINING PROTEIN"/>
    <property type="match status" value="1"/>
</dbReference>
<dbReference type="Proteomes" id="UP000594638">
    <property type="component" value="Unassembled WGS sequence"/>
</dbReference>
<organism evidence="1 2">
    <name type="scientific">Olea europaea subsp. europaea</name>
    <dbReference type="NCBI Taxonomy" id="158383"/>
    <lineage>
        <taxon>Eukaryota</taxon>
        <taxon>Viridiplantae</taxon>
        <taxon>Streptophyta</taxon>
        <taxon>Embryophyta</taxon>
        <taxon>Tracheophyta</taxon>
        <taxon>Spermatophyta</taxon>
        <taxon>Magnoliopsida</taxon>
        <taxon>eudicotyledons</taxon>
        <taxon>Gunneridae</taxon>
        <taxon>Pentapetalae</taxon>
        <taxon>asterids</taxon>
        <taxon>lamiids</taxon>
        <taxon>Lamiales</taxon>
        <taxon>Oleaceae</taxon>
        <taxon>Oleeae</taxon>
        <taxon>Olea</taxon>
    </lineage>
</organism>
<protein>
    <submittedName>
        <fullName evidence="1">Uncharacterized protein LOC111391085</fullName>
    </submittedName>
</protein>
<proteinExistence type="predicted"/>
<reference evidence="1 2" key="1">
    <citation type="submission" date="2019-12" db="EMBL/GenBank/DDBJ databases">
        <authorList>
            <person name="Alioto T."/>
            <person name="Alioto T."/>
            <person name="Gomez Garrido J."/>
        </authorList>
    </citation>
    <scope>NUCLEOTIDE SEQUENCE [LARGE SCALE GENOMIC DNA]</scope>
</reference>
<comment type="caution">
    <text evidence="1">The sequence shown here is derived from an EMBL/GenBank/DDBJ whole genome shotgun (WGS) entry which is preliminary data.</text>
</comment>